<comment type="caution">
    <text evidence="7">The sequence shown here is derived from an EMBL/GenBank/DDBJ whole genome shotgun (WGS) entry which is preliminary data.</text>
</comment>
<feature type="region of interest" description="Disordered" evidence="6">
    <location>
        <begin position="309"/>
        <end position="333"/>
    </location>
</feature>
<dbReference type="InterPro" id="IPR036870">
    <property type="entry name" value="Ribosomal_bS18_sf"/>
</dbReference>
<evidence type="ECO:0000256" key="1">
    <source>
        <dbReference type="ARBA" id="ARBA00022730"/>
    </source>
</evidence>
<feature type="region of interest" description="Disordered" evidence="6">
    <location>
        <begin position="108"/>
        <end position="265"/>
    </location>
</feature>
<feature type="compositionally biased region" description="Basic and acidic residues" evidence="6">
    <location>
        <begin position="168"/>
        <end position="183"/>
    </location>
</feature>
<evidence type="ECO:0000256" key="2">
    <source>
        <dbReference type="ARBA" id="ARBA00022884"/>
    </source>
</evidence>
<dbReference type="GO" id="GO:0006412">
    <property type="term" value="P:translation"/>
    <property type="evidence" value="ECO:0007669"/>
    <property type="project" value="InterPro"/>
</dbReference>
<feature type="compositionally biased region" description="Low complexity" evidence="6">
    <location>
        <begin position="116"/>
        <end position="128"/>
    </location>
</feature>
<feature type="compositionally biased region" description="Polar residues" evidence="6">
    <location>
        <begin position="209"/>
        <end position="220"/>
    </location>
</feature>
<keyword evidence="8" id="KW-1185">Reference proteome</keyword>
<dbReference type="AlphaFoldDB" id="A0A176WK30"/>
<keyword evidence="1" id="KW-0699">rRNA-binding</keyword>
<keyword evidence="4" id="KW-0687">Ribonucleoprotein</keyword>
<dbReference type="PANTHER" id="PTHR13479">
    <property type="entry name" value="30S RIBOSOMAL PROTEIN S18"/>
    <property type="match status" value="1"/>
</dbReference>
<sequence>MSLSGWRLVRLRSGSVNFPSLDHLLNSWQQLGVGSSRSISVSTVDRLSEEGTGNGGPREPAEDSPQATGDKRLWRKWIEDRLAHSKAGGEERSGSSGADSLFEDSVTRSSLSADDVVGTSSSSYGGTSEVEEYGNLPFSSETTGSEEMSSSTYTRSQYSEDELVTPDLKSHVKETARETKGSIDLDALINESFKPSSFSGEPSLDKLRNLTNRDSPSASFLQEREPARSTSYSSKQKSPFPENAKRSALPSAAKPKPSGEVAQVSVEMQLPKVEALDDFEYRVLGTASDLDDTRDDDFLRELDEIGRSARGIREYDEGEEDSGADEDEDWDDDKAQVLTDLALSNLEEFDLEDEQRPYRLRADRLFFPGQLYDPEDLDISKPVAELEKPTSRTRKNYSSKEVCQIADFRHQVSAKAQRKINREIKTARVLGLMPFTSMGDAPFRFMRSRSDDDPYPGSEED</sequence>
<dbReference type="PANTHER" id="PTHR13479:SF65">
    <property type="entry name" value="F10K1.8 PROTEIN"/>
    <property type="match status" value="1"/>
</dbReference>
<keyword evidence="2" id="KW-0694">RNA-binding</keyword>
<gene>
    <name evidence="7" type="ORF">AXG93_4085s1130</name>
</gene>
<dbReference type="Gene3D" id="4.10.640.10">
    <property type="entry name" value="Ribosomal protein S18"/>
    <property type="match status" value="1"/>
</dbReference>
<dbReference type="SUPFAM" id="SSF46911">
    <property type="entry name" value="Ribosomal protein S18"/>
    <property type="match status" value="1"/>
</dbReference>
<feature type="compositionally biased region" description="Low complexity" evidence="6">
    <location>
        <begin position="139"/>
        <end position="152"/>
    </location>
</feature>
<reference evidence="7" key="1">
    <citation type="submission" date="2016-03" db="EMBL/GenBank/DDBJ databases">
        <title>Mechanisms controlling the formation of the plant cell surface in tip-growing cells are functionally conserved among land plants.</title>
        <authorList>
            <person name="Honkanen S."/>
            <person name="Jones V.A."/>
            <person name="Morieri G."/>
            <person name="Champion C."/>
            <person name="Hetherington A.J."/>
            <person name="Kelly S."/>
            <person name="Saint-Marcoux D."/>
            <person name="Proust H."/>
            <person name="Prescott H."/>
            <person name="Dolan L."/>
        </authorList>
    </citation>
    <scope>NUCLEOTIDE SEQUENCE [LARGE SCALE GENOMIC DNA]</scope>
    <source>
        <tissue evidence="7">Whole gametophyte</tissue>
    </source>
</reference>
<accession>A0A176WK30</accession>
<dbReference type="InterPro" id="IPR001648">
    <property type="entry name" value="Ribosomal_bS18"/>
</dbReference>
<feature type="region of interest" description="Disordered" evidence="6">
    <location>
        <begin position="42"/>
        <end position="73"/>
    </location>
</feature>
<dbReference type="Proteomes" id="UP000077202">
    <property type="component" value="Unassembled WGS sequence"/>
</dbReference>
<evidence type="ECO:0000313" key="7">
    <source>
        <dbReference type="EMBL" id="OAE32692.1"/>
    </source>
</evidence>
<feature type="compositionally biased region" description="Polar residues" evidence="6">
    <location>
        <begin position="228"/>
        <end position="237"/>
    </location>
</feature>
<evidence type="ECO:0000256" key="5">
    <source>
        <dbReference type="ARBA" id="ARBA00035266"/>
    </source>
</evidence>
<protein>
    <recommendedName>
        <fullName evidence="5">Small ribosomal subunit protein bS18c</fullName>
    </recommendedName>
</protein>
<dbReference type="GO" id="GO:0070181">
    <property type="term" value="F:small ribosomal subunit rRNA binding"/>
    <property type="evidence" value="ECO:0007669"/>
    <property type="project" value="TreeGrafter"/>
</dbReference>
<feature type="compositionally biased region" description="Acidic residues" evidence="6">
    <location>
        <begin position="316"/>
        <end position="332"/>
    </location>
</feature>
<dbReference type="GO" id="GO:0005763">
    <property type="term" value="C:mitochondrial small ribosomal subunit"/>
    <property type="evidence" value="ECO:0007669"/>
    <property type="project" value="TreeGrafter"/>
</dbReference>
<dbReference type="EMBL" id="LVLJ01000748">
    <property type="protein sequence ID" value="OAE32692.1"/>
    <property type="molecule type" value="Genomic_DNA"/>
</dbReference>
<name>A0A176WK30_MARPO</name>
<evidence type="ECO:0000256" key="4">
    <source>
        <dbReference type="ARBA" id="ARBA00023274"/>
    </source>
</evidence>
<evidence type="ECO:0000256" key="6">
    <source>
        <dbReference type="SAM" id="MobiDB-lite"/>
    </source>
</evidence>
<dbReference type="GO" id="GO:0003735">
    <property type="term" value="F:structural constituent of ribosome"/>
    <property type="evidence" value="ECO:0007669"/>
    <property type="project" value="InterPro"/>
</dbReference>
<evidence type="ECO:0000313" key="8">
    <source>
        <dbReference type="Proteomes" id="UP000077202"/>
    </source>
</evidence>
<organism evidence="7 8">
    <name type="scientific">Marchantia polymorpha subsp. ruderalis</name>
    <dbReference type="NCBI Taxonomy" id="1480154"/>
    <lineage>
        <taxon>Eukaryota</taxon>
        <taxon>Viridiplantae</taxon>
        <taxon>Streptophyta</taxon>
        <taxon>Embryophyta</taxon>
        <taxon>Marchantiophyta</taxon>
        <taxon>Marchantiopsida</taxon>
        <taxon>Marchantiidae</taxon>
        <taxon>Marchantiales</taxon>
        <taxon>Marchantiaceae</taxon>
        <taxon>Marchantia</taxon>
    </lineage>
</organism>
<proteinExistence type="predicted"/>
<evidence type="ECO:0000256" key="3">
    <source>
        <dbReference type="ARBA" id="ARBA00022980"/>
    </source>
</evidence>
<keyword evidence="3" id="KW-0689">Ribosomal protein</keyword>